<dbReference type="InterPro" id="IPR003660">
    <property type="entry name" value="HAMP_dom"/>
</dbReference>
<dbReference type="PROSITE" id="PS50110">
    <property type="entry name" value="RESPONSE_REGULATORY"/>
    <property type="match status" value="1"/>
</dbReference>
<dbReference type="Gene3D" id="3.30.450.20">
    <property type="entry name" value="PAS domain"/>
    <property type="match status" value="2"/>
</dbReference>
<dbReference type="EC" id="2.7.13.3" evidence="2"/>
<keyword evidence="8" id="KW-1133">Transmembrane helix</keyword>
<dbReference type="Pfam" id="PF00072">
    <property type="entry name" value="Response_reg"/>
    <property type="match status" value="1"/>
</dbReference>
<dbReference type="VEuPathDB" id="FungiDB:SPPG_02602"/>
<accession>A0A0L0HMT6</accession>
<feature type="domain" description="Response regulatory" evidence="10">
    <location>
        <begin position="1056"/>
        <end position="1179"/>
    </location>
</feature>
<dbReference type="SMART" id="SM00387">
    <property type="entry name" value="HATPase_c"/>
    <property type="match status" value="1"/>
</dbReference>
<dbReference type="Gene3D" id="6.10.340.10">
    <property type="match status" value="1"/>
</dbReference>
<protein>
    <recommendedName>
        <fullName evidence="2">histidine kinase</fullName>
        <ecNumber evidence="2">2.7.13.3</ecNumber>
    </recommendedName>
</protein>
<keyword evidence="4" id="KW-0808">Transferase</keyword>
<dbReference type="RefSeq" id="XP_016610143.1">
    <property type="nucleotide sequence ID" value="XM_016750884.1"/>
</dbReference>
<dbReference type="SUPFAM" id="SSF52172">
    <property type="entry name" value="CheY-like"/>
    <property type="match status" value="1"/>
</dbReference>
<evidence type="ECO:0000256" key="2">
    <source>
        <dbReference type="ARBA" id="ARBA00012438"/>
    </source>
</evidence>
<dbReference type="PANTHER" id="PTHR45339">
    <property type="entry name" value="HYBRID SIGNAL TRANSDUCTION HISTIDINE KINASE J"/>
    <property type="match status" value="1"/>
</dbReference>
<dbReference type="InterPro" id="IPR013655">
    <property type="entry name" value="PAS_fold_3"/>
</dbReference>
<dbReference type="InterPro" id="IPR036097">
    <property type="entry name" value="HisK_dim/P_sf"/>
</dbReference>
<feature type="modified residue" description="4-aspartylphosphate" evidence="6">
    <location>
        <position position="1111"/>
    </location>
</feature>
<keyword evidence="7" id="KW-0175">Coiled coil</keyword>
<dbReference type="Pfam" id="PF00512">
    <property type="entry name" value="HisKA"/>
    <property type="match status" value="1"/>
</dbReference>
<evidence type="ECO:0000256" key="3">
    <source>
        <dbReference type="ARBA" id="ARBA00022553"/>
    </source>
</evidence>
<evidence type="ECO:0000256" key="8">
    <source>
        <dbReference type="SAM" id="Phobius"/>
    </source>
</evidence>
<dbReference type="InterPro" id="IPR036890">
    <property type="entry name" value="HATPase_C_sf"/>
</dbReference>
<dbReference type="AlphaFoldDB" id="A0A0L0HMT6"/>
<evidence type="ECO:0000259" key="11">
    <source>
        <dbReference type="PROSITE" id="PS50885"/>
    </source>
</evidence>
<reference evidence="12 13" key="1">
    <citation type="submission" date="2009-08" db="EMBL/GenBank/DDBJ databases">
        <title>The Genome Sequence of Spizellomyces punctatus strain DAOM BR117.</title>
        <authorList>
            <consortium name="The Broad Institute Genome Sequencing Platform"/>
            <person name="Russ C."/>
            <person name="Cuomo C."/>
            <person name="Shea T."/>
            <person name="Young S.K."/>
            <person name="Zeng Q."/>
            <person name="Koehrsen M."/>
            <person name="Haas B."/>
            <person name="Borodovsky M."/>
            <person name="Guigo R."/>
            <person name="Alvarado L."/>
            <person name="Berlin A."/>
            <person name="Bochicchio J."/>
            <person name="Borenstein D."/>
            <person name="Chapman S."/>
            <person name="Chen Z."/>
            <person name="Engels R."/>
            <person name="Freedman E."/>
            <person name="Gellesch M."/>
            <person name="Goldberg J."/>
            <person name="Griggs A."/>
            <person name="Gujja S."/>
            <person name="Heiman D."/>
            <person name="Hepburn T."/>
            <person name="Howarth C."/>
            <person name="Jen D."/>
            <person name="Larson L."/>
            <person name="Lewis B."/>
            <person name="Mehta T."/>
            <person name="Park D."/>
            <person name="Pearson M."/>
            <person name="Roberts A."/>
            <person name="Saif S."/>
            <person name="Shenoy N."/>
            <person name="Sisk P."/>
            <person name="Stolte C."/>
            <person name="Sykes S."/>
            <person name="Thomson T."/>
            <person name="Walk T."/>
            <person name="White J."/>
            <person name="Yandava C."/>
            <person name="Burger G."/>
            <person name="Gray M.W."/>
            <person name="Holland P.W.H."/>
            <person name="King N."/>
            <person name="Lang F.B.F."/>
            <person name="Roger A.J."/>
            <person name="Ruiz-Trillo I."/>
            <person name="Lander E."/>
            <person name="Nusbaum C."/>
        </authorList>
    </citation>
    <scope>NUCLEOTIDE SEQUENCE [LARGE SCALE GENOMIC DNA]</scope>
    <source>
        <strain evidence="12 13">DAOM BR117</strain>
    </source>
</reference>
<dbReference type="InterPro" id="IPR035965">
    <property type="entry name" value="PAS-like_dom_sf"/>
</dbReference>
<dbReference type="Pfam" id="PF02518">
    <property type="entry name" value="HATPase_c"/>
    <property type="match status" value="1"/>
</dbReference>
<dbReference type="GO" id="GO:0000155">
    <property type="term" value="F:phosphorelay sensor kinase activity"/>
    <property type="evidence" value="ECO:0007669"/>
    <property type="project" value="InterPro"/>
</dbReference>
<dbReference type="InterPro" id="IPR004358">
    <property type="entry name" value="Sig_transdc_His_kin-like_C"/>
</dbReference>
<evidence type="ECO:0000256" key="6">
    <source>
        <dbReference type="PROSITE-ProRule" id="PRU00169"/>
    </source>
</evidence>
<proteinExistence type="predicted"/>
<sequence length="1208" mass="133160">MHTVTETLSNAHTDDTLPFHHIGQMNKDDTIERIRGEVGFRLLNTGKTSGNATPSRKPIAPDVLFSQLMSTNNISTGTSSRAEQQLTRTQRFLRLLDPRRSIKSRLAVAMFCVSILFLLTSACIVGFTVINNLRESSGLSLMQFAMTTARTIDETIYARYRDMRIISTLPFVRDPSTDSATLQLVLDETKATYELYSWIGITTNDGTVKAATDGVLANVNVSARPWFKACANAPFANPPRFVGDVHGAVLLQRVLNLTEPLRLLDVALPLFAMNETQIGVLGSHINASVTRKVERDVLGTFREGTMELFIIGTDGLVQAPVGSTENSTAWISQSPDSALMLARAGHTGWRVERWPSGVQYLTGFSQCSGIEGINMNWSILVRQSTATAFAAPNRLVLILGLAHLGFAIILVGASYTVAHITTAPLLAISRAADNIRKRSAMPQIPVVHGNDEIARLSYSLNSLVSTLVEKEINLKGINQDLADKVEALERAEASLRASEDKFRQVTDTTQDAFFILEILPPGEYSSLLSPPPNDDAGVLPEKWVHMSAAFVKLFGISAMELEDDPTTWLQVVAPEDQQAVAKAFAQRQKSPIDITFRVTPGPLADNQRLRYIALRSLLVKPKARDHTPKRVIGVFQDISLQKQAEIESQHKSSWVRQVGHEIRNPLAATFTMINLLLEMDLSAEQLDLLQTIRTSNDNLLSLINSILDLAKLEAGEMHLETIPFNLATQIEDVLDLMAPQAHKKGLRVGGYVDPTINPLVKGDPLRLRQIIINLFTNAVKFTQKGSVFLRVERDAEYTGSPTTDGQGQVALRFLLTDTGIGISKENQGKLFKEFAQAEASTSRHYGGTGLGLSIVRQLVNMMNGDVGIISEIGKGSTFYFTAVFLADMTGFDDGPPMISPLRIDNKRILIVSAWDRTYEVVHAAVEAIGGIPVDTMHLPTAIQLVEQGGLAAVILDVDLEQKENDEALCKISEKMPVVIVVSREKMETIRHRLIPEKVIAVTDPIKTKRLQDELSHILLQLGPAPVGHATARRSKAQRTIPDVQLLHPNGQQWKSKIMLVEDNLINQKAVAKLLSRITGEVPLVAHDGQMCLDMLAECYQKGTLVDIIFMDVCMPVMDGLTATRAIMELYPDKVRPIVITMTANALHEDYVQCMQAGADGYLLKPASRDILEKTIEQWESVVRQRRSSRASSVKSVTSLHLEDIPNNH</sequence>
<dbReference type="OrthoDB" id="60033at2759"/>
<dbReference type="Pfam" id="PF08447">
    <property type="entry name" value="PAS_3"/>
    <property type="match status" value="1"/>
</dbReference>
<feature type="domain" description="Histidine kinase" evidence="9">
    <location>
        <begin position="657"/>
        <end position="886"/>
    </location>
</feature>
<evidence type="ECO:0000259" key="9">
    <source>
        <dbReference type="PROSITE" id="PS50109"/>
    </source>
</evidence>
<evidence type="ECO:0000313" key="13">
    <source>
        <dbReference type="Proteomes" id="UP000053201"/>
    </source>
</evidence>
<dbReference type="InterPro" id="IPR003594">
    <property type="entry name" value="HATPase_dom"/>
</dbReference>
<dbReference type="SMART" id="SM00388">
    <property type="entry name" value="HisKA"/>
    <property type="match status" value="1"/>
</dbReference>
<dbReference type="GeneID" id="27686176"/>
<dbReference type="eggNOG" id="KOG0519">
    <property type="taxonomic scope" value="Eukaryota"/>
</dbReference>
<dbReference type="SUPFAM" id="SSF55874">
    <property type="entry name" value="ATPase domain of HSP90 chaperone/DNA topoisomerase II/histidine kinase"/>
    <property type="match status" value="1"/>
</dbReference>
<dbReference type="Gene3D" id="3.40.50.2300">
    <property type="match status" value="1"/>
</dbReference>
<dbReference type="CDD" id="cd17546">
    <property type="entry name" value="REC_hyHK_CKI1_RcsC-like"/>
    <property type="match status" value="1"/>
</dbReference>
<organism evidence="12 13">
    <name type="scientific">Spizellomyces punctatus (strain DAOM BR117)</name>
    <dbReference type="NCBI Taxonomy" id="645134"/>
    <lineage>
        <taxon>Eukaryota</taxon>
        <taxon>Fungi</taxon>
        <taxon>Fungi incertae sedis</taxon>
        <taxon>Chytridiomycota</taxon>
        <taxon>Chytridiomycota incertae sedis</taxon>
        <taxon>Chytridiomycetes</taxon>
        <taxon>Spizellomycetales</taxon>
        <taxon>Spizellomycetaceae</taxon>
        <taxon>Spizellomyces</taxon>
    </lineage>
</organism>
<dbReference type="Proteomes" id="UP000053201">
    <property type="component" value="Unassembled WGS sequence"/>
</dbReference>
<keyword evidence="3 6" id="KW-0597">Phosphoprotein</keyword>
<feature type="domain" description="HAMP" evidence="11">
    <location>
        <begin position="419"/>
        <end position="472"/>
    </location>
</feature>
<dbReference type="CDD" id="cd00082">
    <property type="entry name" value="HisKA"/>
    <property type="match status" value="1"/>
</dbReference>
<dbReference type="InterPro" id="IPR011006">
    <property type="entry name" value="CheY-like_superfamily"/>
</dbReference>
<keyword evidence="8" id="KW-0812">Transmembrane</keyword>
<feature type="transmembrane region" description="Helical" evidence="8">
    <location>
        <begin position="395"/>
        <end position="428"/>
    </location>
</feature>
<evidence type="ECO:0000256" key="1">
    <source>
        <dbReference type="ARBA" id="ARBA00000085"/>
    </source>
</evidence>
<evidence type="ECO:0000256" key="4">
    <source>
        <dbReference type="ARBA" id="ARBA00022679"/>
    </source>
</evidence>
<dbReference type="InParanoid" id="A0A0L0HMT6"/>
<dbReference type="STRING" id="645134.A0A0L0HMT6"/>
<gene>
    <name evidence="12" type="ORF">SPPG_02602</name>
</gene>
<dbReference type="PRINTS" id="PR00344">
    <property type="entry name" value="BCTRLSENSOR"/>
</dbReference>
<dbReference type="InterPro" id="IPR005467">
    <property type="entry name" value="His_kinase_dom"/>
</dbReference>
<keyword evidence="13" id="KW-1185">Reference proteome</keyword>
<dbReference type="SUPFAM" id="SSF55785">
    <property type="entry name" value="PYP-like sensor domain (PAS domain)"/>
    <property type="match status" value="1"/>
</dbReference>
<keyword evidence="8" id="KW-0472">Membrane</keyword>
<dbReference type="PANTHER" id="PTHR45339:SF5">
    <property type="entry name" value="HISTIDINE KINASE"/>
    <property type="match status" value="1"/>
</dbReference>
<evidence type="ECO:0000256" key="7">
    <source>
        <dbReference type="SAM" id="Coils"/>
    </source>
</evidence>
<dbReference type="SMART" id="SM00448">
    <property type="entry name" value="REC"/>
    <property type="match status" value="1"/>
</dbReference>
<feature type="transmembrane region" description="Helical" evidence="8">
    <location>
        <begin position="106"/>
        <end position="130"/>
    </location>
</feature>
<dbReference type="Gene3D" id="3.30.565.10">
    <property type="entry name" value="Histidine kinase-like ATPase, C-terminal domain"/>
    <property type="match status" value="1"/>
</dbReference>
<dbReference type="SUPFAM" id="SSF47384">
    <property type="entry name" value="Homodimeric domain of signal transducing histidine kinase"/>
    <property type="match status" value="1"/>
</dbReference>
<dbReference type="EMBL" id="KQ257453">
    <property type="protein sequence ID" value="KND02104.1"/>
    <property type="molecule type" value="Genomic_DNA"/>
</dbReference>
<dbReference type="CDD" id="cd16922">
    <property type="entry name" value="HATPase_EvgS-ArcB-TorS-like"/>
    <property type="match status" value="1"/>
</dbReference>
<dbReference type="FunFam" id="3.30.565.10:FF:000010">
    <property type="entry name" value="Sensor histidine kinase RcsC"/>
    <property type="match status" value="1"/>
</dbReference>
<keyword evidence="5" id="KW-0418">Kinase</keyword>
<feature type="coiled-coil region" evidence="7">
    <location>
        <begin position="474"/>
        <end position="508"/>
    </location>
</feature>
<name>A0A0L0HMT6_SPIPD</name>
<evidence type="ECO:0000313" key="12">
    <source>
        <dbReference type="EMBL" id="KND02104.1"/>
    </source>
</evidence>
<dbReference type="GO" id="GO:0016020">
    <property type="term" value="C:membrane"/>
    <property type="evidence" value="ECO:0007669"/>
    <property type="project" value="InterPro"/>
</dbReference>
<dbReference type="Gene3D" id="1.10.287.130">
    <property type="match status" value="1"/>
</dbReference>
<dbReference type="InterPro" id="IPR001789">
    <property type="entry name" value="Sig_transdc_resp-reg_receiver"/>
</dbReference>
<evidence type="ECO:0000259" key="10">
    <source>
        <dbReference type="PROSITE" id="PS50110"/>
    </source>
</evidence>
<dbReference type="PROSITE" id="PS50109">
    <property type="entry name" value="HIS_KIN"/>
    <property type="match status" value="1"/>
</dbReference>
<dbReference type="InterPro" id="IPR003661">
    <property type="entry name" value="HisK_dim/P_dom"/>
</dbReference>
<dbReference type="OMA" id="NERTWTE"/>
<dbReference type="PROSITE" id="PS50885">
    <property type="entry name" value="HAMP"/>
    <property type="match status" value="1"/>
</dbReference>
<comment type="catalytic activity">
    <reaction evidence="1">
        <text>ATP + protein L-histidine = ADP + protein N-phospho-L-histidine.</text>
        <dbReference type="EC" id="2.7.13.3"/>
    </reaction>
</comment>
<evidence type="ECO:0000256" key="5">
    <source>
        <dbReference type="ARBA" id="ARBA00022777"/>
    </source>
</evidence>